<reference evidence="2" key="3">
    <citation type="submission" date="2020-12" db="UniProtKB">
        <authorList>
            <consortium name="EnsemblPlants"/>
        </authorList>
    </citation>
    <scope>IDENTIFICATION</scope>
</reference>
<dbReference type="InterPro" id="IPR006912">
    <property type="entry name" value="Harbinger_derived_prot"/>
</dbReference>
<dbReference type="EMBL" id="ABEU02000012">
    <property type="protein sequence ID" value="PNR43522.1"/>
    <property type="molecule type" value="Genomic_DNA"/>
</dbReference>
<protein>
    <submittedName>
        <fullName evidence="1 2">Uncharacterized protein</fullName>
    </submittedName>
</protein>
<dbReference type="AlphaFoldDB" id="A0A2K1JPQ3"/>
<dbReference type="PANTHER" id="PTHR47150:SF5">
    <property type="entry name" value="OS07G0546750 PROTEIN"/>
    <property type="match status" value="1"/>
</dbReference>
<organism evidence="1">
    <name type="scientific">Physcomitrium patens</name>
    <name type="common">Spreading-leaved earth moss</name>
    <name type="synonym">Physcomitrella patens</name>
    <dbReference type="NCBI Taxonomy" id="3218"/>
    <lineage>
        <taxon>Eukaryota</taxon>
        <taxon>Viridiplantae</taxon>
        <taxon>Streptophyta</taxon>
        <taxon>Embryophyta</taxon>
        <taxon>Bryophyta</taxon>
        <taxon>Bryophytina</taxon>
        <taxon>Bryopsida</taxon>
        <taxon>Funariidae</taxon>
        <taxon>Funariales</taxon>
        <taxon>Funariaceae</taxon>
        <taxon>Physcomitrium</taxon>
    </lineage>
</organism>
<evidence type="ECO:0000313" key="3">
    <source>
        <dbReference type="Proteomes" id="UP000006727"/>
    </source>
</evidence>
<evidence type="ECO:0000313" key="1">
    <source>
        <dbReference type="EMBL" id="PNR43522.1"/>
    </source>
</evidence>
<dbReference type="Gramene" id="Pp3c12_6830V3.1">
    <property type="protein sequence ID" value="Pp3c12_6830V3.1"/>
    <property type="gene ID" value="Pp3c12_6830"/>
</dbReference>
<name>A0A2K1JPQ3_PHYPA</name>
<dbReference type="PANTHER" id="PTHR47150">
    <property type="entry name" value="OS12G0169200 PROTEIN"/>
    <property type="match status" value="1"/>
</dbReference>
<keyword evidence="3" id="KW-1185">Reference proteome</keyword>
<dbReference type="STRING" id="3218.A0A2K1JPQ3"/>
<dbReference type="Proteomes" id="UP000006727">
    <property type="component" value="Chromosome 12"/>
</dbReference>
<dbReference type="Pfam" id="PF04827">
    <property type="entry name" value="Plant_tran"/>
    <property type="match status" value="1"/>
</dbReference>
<reference evidence="1 3" key="2">
    <citation type="journal article" date="2018" name="Plant J.">
        <title>The Physcomitrella patens chromosome-scale assembly reveals moss genome structure and evolution.</title>
        <authorList>
            <person name="Lang D."/>
            <person name="Ullrich K.K."/>
            <person name="Murat F."/>
            <person name="Fuchs J."/>
            <person name="Jenkins J."/>
            <person name="Haas F.B."/>
            <person name="Piednoel M."/>
            <person name="Gundlach H."/>
            <person name="Van Bel M."/>
            <person name="Meyberg R."/>
            <person name="Vives C."/>
            <person name="Morata J."/>
            <person name="Symeonidi A."/>
            <person name="Hiss M."/>
            <person name="Muchero W."/>
            <person name="Kamisugi Y."/>
            <person name="Saleh O."/>
            <person name="Blanc G."/>
            <person name="Decker E.L."/>
            <person name="van Gessel N."/>
            <person name="Grimwood J."/>
            <person name="Hayes R.D."/>
            <person name="Graham S.W."/>
            <person name="Gunter L.E."/>
            <person name="McDaniel S.F."/>
            <person name="Hoernstein S.N.W."/>
            <person name="Larsson A."/>
            <person name="Li F.W."/>
            <person name="Perroud P.F."/>
            <person name="Phillips J."/>
            <person name="Ranjan P."/>
            <person name="Rokshar D.S."/>
            <person name="Rothfels C.J."/>
            <person name="Schneider L."/>
            <person name="Shu S."/>
            <person name="Stevenson D.W."/>
            <person name="Thummler F."/>
            <person name="Tillich M."/>
            <person name="Villarreal Aguilar J.C."/>
            <person name="Widiez T."/>
            <person name="Wong G.K."/>
            <person name="Wymore A."/>
            <person name="Zhang Y."/>
            <person name="Zimmer A.D."/>
            <person name="Quatrano R.S."/>
            <person name="Mayer K.F.X."/>
            <person name="Goodstein D."/>
            <person name="Casacuberta J.M."/>
            <person name="Vandepoele K."/>
            <person name="Reski R."/>
            <person name="Cuming A.C."/>
            <person name="Tuskan G.A."/>
            <person name="Maumus F."/>
            <person name="Salse J."/>
            <person name="Schmutz J."/>
            <person name="Rensing S.A."/>
        </authorList>
    </citation>
    <scope>NUCLEOTIDE SEQUENCE [LARGE SCALE GENOMIC DNA]</scope>
    <source>
        <strain evidence="2 3">cv. Gransden 2004</strain>
    </source>
</reference>
<proteinExistence type="predicted"/>
<accession>A0A2K1JPQ3</accession>
<reference evidence="1 3" key="1">
    <citation type="journal article" date="2008" name="Science">
        <title>The Physcomitrella genome reveals evolutionary insights into the conquest of land by plants.</title>
        <authorList>
            <person name="Rensing S."/>
            <person name="Lang D."/>
            <person name="Zimmer A."/>
            <person name="Terry A."/>
            <person name="Salamov A."/>
            <person name="Shapiro H."/>
            <person name="Nishiyama T."/>
            <person name="Perroud P.-F."/>
            <person name="Lindquist E."/>
            <person name="Kamisugi Y."/>
            <person name="Tanahashi T."/>
            <person name="Sakakibara K."/>
            <person name="Fujita T."/>
            <person name="Oishi K."/>
            <person name="Shin-I T."/>
            <person name="Kuroki Y."/>
            <person name="Toyoda A."/>
            <person name="Suzuki Y."/>
            <person name="Hashimoto A."/>
            <person name="Yamaguchi K."/>
            <person name="Sugano A."/>
            <person name="Kohara Y."/>
            <person name="Fujiyama A."/>
            <person name="Anterola A."/>
            <person name="Aoki S."/>
            <person name="Ashton N."/>
            <person name="Barbazuk W.B."/>
            <person name="Barker E."/>
            <person name="Bennetzen J."/>
            <person name="Bezanilla M."/>
            <person name="Blankenship R."/>
            <person name="Cho S.H."/>
            <person name="Dutcher S."/>
            <person name="Estelle M."/>
            <person name="Fawcett J.A."/>
            <person name="Gundlach H."/>
            <person name="Hanada K."/>
            <person name="Heyl A."/>
            <person name="Hicks K.A."/>
            <person name="Hugh J."/>
            <person name="Lohr M."/>
            <person name="Mayer K."/>
            <person name="Melkozernov A."/>
            <person name="Murata T."/>
            <person name="Nelson D."/>
            <person name="Pils B."/>
            <person name="Prigge M."/>
            <person name="Reiss B."/>
            <person name="Renner T."/>
            <person name="Rombauts S."/>
            <person name="Rushton P."/>
            <person name="Sanderfoot A."/>
            <person name="Schween G."/>
            <person name="Shiu S.-H."/>
            <person name="Stueber K."/>
            <person name="Theodoulou F.L."/>
            <person name="Tu H."/>
            <person name="Van de Peer Y."/>
            <person name="Verrier P.J."/>
            <person name="Waters E."/>
            <person name="Wood A."/>
            <person name="Yang L."/>
            <person name="Cove D."/>
            <person name="Cuming A."/>
            <person name="Hasebe M."/>
            <person name="Lucas S."/>
            <person name="Mishler D.B."/>
            <person name="Reski R."/>
            <person name="Grigoriev I."/>
            <person name="Quatrano R.S."/>
            <person name="Boore J.L."/>
        </authorList>
    </citation>
    <scope>NUCLEOTIDE SEQUENCE [LARGE SCALE GENOMIC DNA]</scope>
    <source>
        <strain evidence="2 3">cv. Gransden 2004</strain>
    </source>
</reference>
<evidence type="ECO:0000313" key="2">
    <source>
        <dbReference type="EnsemblPlants" id="Pp3c12_6830V3.1"/>
    </source>
</evidence>
<sequence length="106" mass="12305">MNGVKAQDPSFEQKIDALGKKGVVFHDLWFWHAFFDMPDSMNDINVLQRSPLLHSIITGKMPSVNYVLPDGIYPNWPIFMRSISNLQRATRKHFAMVQEVCRKDIK</sequence>
<dbReference type="EnsemblPlants" id="Pp3c12_6830V3.1">
    <property type="protein sequence ID" value="Pp3c12_6830V3.1"/>
    <property type="gene ID" value="Pp3c12_6830"/>
</dbReference>
<gene>
    <name evidence="1" type="ORF">PHYPA_015903</name>
</gene>
<dbReference type="InParanoid" id="A0A2K1JPQ3"/>